<organism evidence="3 4">
    <name type="scientific">Legionella cardiaca</name>
    <dbReference type="NCBI Taxonomy" id="1071983"/>
    <lineage>
        <taxon>Bacteria</taxon>
        <taxon>Pseudomonadati</taxon>
        <taxon>Pseudomonadota</taxon>
        <taxon>Gammaproteobacteria</taxon>
        <taxon>Legionellales</taxon>
        <taxon>Legionellaceae</taxon>
        <taxon>Legionella</taxon>
    </lineage>
</organism>
<name>A0ABY8ANL6_9GAMM</name>
<evidence type="ECO:0000256" key="1">
    <source>
        <dbReference type="SAM" id="MobiDB-lite"/>
    </source>
</evidence>
<keyword evidence="4" id="KW-1185">Reference proteome</keyword>
<accession>A0ABY8ANL6</accession>
<dbReference type="Proteomes" id="UP001222087">
    <property type="component" value="Chromosome"/>
</dbReference>
<evidence type="ECO:0000313" key="3">
    <source>
        <dbReference type="EMBL" id="WED42240.1"/>
    </source>
</evidence>
<protein>
    <submittedName>
        <fullName evidence="3">Uncharacterized protein</fullName>
    </submittedName>
</protein>
<proteinExistence type="predicted"/>
<reference evidence="3 4" key="1">
    <citation type="submission" date="2023-02" db="EMBL/GenBank/DDBJ databases">
        <title>Genome Sequence of L. cardiaca H63T.</title>
        <authorList>
            <person name="Lopez A.E."/>
            <person name="Cianciotto N.P."/>
        </authorList>
    </citation>
    <scope>NUCLEOTIDE SEQUENCE [LARGE SCALE GENOMIC DNA]</scope>
    <source>
        <strain evidence="3 4">H63</strain>
    </source>
</reference>
<gene>
    <name evidence="3" type="ORF">PXX05_09900</name>
</gene>
<sequence>MVKKLAGNLLEVFNAQWQDESSLQEFAHHRGKEENKDVLQRDIPRTSLVDFTGTFDDFSAVCLSESTFEQHYLQGNLDGGLAVDIYTNYVNKKVSALYEEAERFSKTSAPRTEKDIETQNFISSWFGQDNKEELRFAYRDDDGQLCSFGFIANKHYPDKWVLQISKNTTAPIANRTMNLFANDEFTSPETGTQVELLELPQQIKKALGSMKVFELVSTLIQEDGTVSFKKITELNQRIMNNANIDNRDFKKAQLHDYIQFIRTRCLSNTVLESYINELETQSNVDIDFFKKGDFEQTLQEMYNRIDISLSKIANKELAATLELNNKLTFFAIRLKLLASSVASEPINLALNEQSEKLLAQRESLTTTPETVKNRKFSEWVQEALNQSYQKQIAARLEEHKKALEHLNANKPLPPPEFSQSFLQRHYPSLLVEVFSLLVIISLFFVPAGPIVLVVAAIAGVIGIAASAKVGYDEKQFLASQQKFFSASNKYKKELGEAEEKNERQTKKFSLEFTELTSKIMEHVLKEEVDDLPEEFNNVTHTINGLESLAPELSEAEKSINNLSGIASVSLSGNREKSLEQGSTSLGANLS</sequence>
<dbReference type="RefSeq" id="WP_275088065.1">
    <property type="nucleotide sequence ID" value="NZ_CP119078.1"/>
</dbReference>
<evidence type="ECO:0000313" key="4">
    <source>
        <dbReference type="Proteomes" id="UP001222087"/>
    </source>
</evidence>
<feature type="transmembrane region" description="Helical" evidence="2">
    <location>
        <begin position="450"/>
        <end position="471"/>
    </location>
</feature>
<keyword evidence="2" id="KW-1133">Transmembrane helix</keyword>
<keyword evidence="2" id="KW-0472">Membrane</keyword>
<keyword evidence="2" id="KW-0812">Transmembrane</keyword>
<feature type="region of interest" description="Disordered" evidence="1">
    <location>
        <begin position="571"/>
        <end position="590"/>
    </location>
</feature>
<dbReference type="EMBL" id="CP119078">
    <property type="protein sequence ID" value="WED42240.1"/>
    <property type="molecule type" value="Genomic_DNA"/>
</dbReference>
<evidence type="ECO:0000256" key="2">
    <source>
        <dbReference type="SAM" id="Phobius"/>
    </source>
</evidence>
<feature type="compositionally biased region" description="Polar residues" evidence="1">
    <location>
        <begin position="579"/>
        <end position="590"/>
    </location>
</feature>